<reference evidence="2 3" key="1">
    <citation type="submission" date="2019-09" db="EMBL/GenBank/DDBJ databases">
        <title>Chitinophaga ginsengihumi sp. nov., isolated from soil of ginseng rhizosphere.</title>
        <authorList>
            <person name="Lee J."/>
        </authorList>
    </citation>
    <scope>NUCLEOTIDE SEQUENCE [LARGE SCALE GENOMIC DNA]</scope>
    <source>
        <strain evidence="2 3">BN140078</strain>
    </source>
</reference>
<evidence type="ECO:0000259" key="1">
    <source>
        <dbReference type="Pfam" id="PF20285"/>
    </source>
</evidence>
<sequence length="191" mass="22000">MRPNQVNQSGNKIGEGDLVAGNKHEENYHYHYAQKTKLSSLFEKLKEEFDGKKTIQEISDNLQRYSDARDTIGLEQKLVNGGRAHILEDAAWLKQEYFKKLTRFQFYETAQEIHAFLLGIVLEKFRNIVYPMIKDGASETDIAKTISEEIIKPIIEKIHNEGCDDVMGLSSTDIEGMIYFLTGKCHIKWAR</sequence>
<dbReference type="Proteomes" id="UP000324611">
    <property type="component" value="Unassembled WGS sequence"/>
</dbReference>
<feature type="domain" description="ABC-three component systems C-terminal" evidence="1">
    <location>
        <begin position="73"/>
        <end position="189"/>
    </location>
</feature>
<gene>
    <name evidence="2" type="ORF">F0L74_16595</name>
</gene>
<dbReference type="AlphaFoldDB" id="A0A5B2VRQ6"/>
<keyword evidence="3" id="KW-1185">Reference proteome</keyword>
<name>A0A5B2VRQ6_9BACT</name>
<comment type="caution">
    <text evidence="2">The sequence shown here is derived from an EMBL/GenBank/DDBJ whole genome shotgun (WGS) entry which is preliminary data.</text>
</comment>
<proteinExistence type="predicted"/>
<dbReference type="EMBL" id="VUOC01000003">
    <property type="protein sequence ID" value="KAA2241514.1"/>
    <property type="molecule type" value="Genomic_DNA"/>
</dbReference>
<reference evidence="2 3" key="2">
    <citation type="submission" date="2019-09" db="EMBL/GenBank/DDBJ databases">
        <authorList>
            <person name="Jin C."/>
        </authorList>
    </citation>
    <scope>NUCLEOTIDE SEQUENCE [LARGE SCALE GENOMIC DNA]</scope>
    <source>
        <strain evidence="2 3">BN140078</strain>
    </source>
</reference>
<evidence type="ECO:0000313" key="2">
    <source>
        <dbReference type="EMBL" id="KAA2241514.1"/>
    </source>
</evidence>
<dbReference type="InterPro" id="IPR046911">
    <property type="entry name" value="ABC-3C_CTD9"/>
</dbReference>
<dbReference type="RefSeq" id="WP_149839028.1">
    <property type="nucleotide sequence ID" value="NZ_VUOC01000003.1"/>
</dbReference>
<dbReference type="Pfam" id="PF20285">
    <property type="entry name" value="CTD9"/>
    <property type="match status" value="1"/>
</dbReference>
<organism evidence="2 3">
    <name type="scientific">Chitinophaga agrisoli</name>
    <dbReference type="NCBI Taxonomy" id="2607653"/>
    <lineage>
        <taxon>Bacteria</taxon>
        <taxon>Pseudomonadati</taxon>
        <taxon>Bacteroidota</taxon>
        <taxon>Chitinophagia</taxon>
        <taxon>Chitinophagales</taxon>
        <taxon>Chitinophagaceae</taxon>
        <taxon>Chitinophaga</taxon>
    </lineage>
</organism>
<protein>
    <recommendedName>
        <fullName evidence="1">ABC-three component systems C-terminal domain-containing protein</fullName>
    </recommendedName>
</protein>
<evidence type="ECO:0000313" key="3">
    <source>
        <dbReference type="Proteomes" id="UP000324611"/>
    </source>
</evidence>
<accession>A0A5B2VRQ6</accession>